<name>A0A2N8Z7Z3_9VIBR</name>
<dbReference type="EMBL" id="LT960611">
    <property type="protein sequence ID" value="SON48038.1"/>
    <property type="molecule type" value="Genomic_DNA"/>
</dbReference>
<dbReference type="PANTHER" id="PTHR34981:SF1">
    <property type="entry name" value="CELL DIVISION PROTEIN ZAPA"/>
    <property type="match status" value="1"/>
</dbReference>
<dbReference type="SUPFAM" id="SSF102829">
    <property type="entry name" value="Cell division protein ZapA-like"/>
    <property type="match status" value="1"/>
</dbReference>
<evidence type="ECO:0000256" key="9">
    <source>
        <dbReference type="ARBA" id="ARBA00024910"/>
    </source>
</evidence>
<dbReference type="InterPro" id="IPR042233">
    <property type="entry name" value="Cell_div_ZapA_N"/>
</dbReference>
<keyword evidence="6" id="KW-0175">Coiled coil</keyword>
<proteinExistence type="inferred from homology"/>
<comment type="subcellular location">
    <subcellularLocation>
        <location evidence="1">Cytoplasm</location>
    </subcellularLocation>
</comment>
<accession>A0A2N8Z7Z3</accession>
<keyword evidence="13" id="KW-1185">Reference proteome</keyword>
<evidence type="ECO:0000256" key="6">
    <source>
        <dbReference type="ARBA" id="ARBA00023054"/>
    </source>
</evidence>
<dbReference type="AlphaFoldDB" id="A0A2N8Z7Z3"/>
<keyword evidence="7" id="KW-0717">Septation</keyword>
<evidence type="ECO:0000313" key="12">
    <source>
        <dbReference type="EMBL" id="SON48038.1"/>
    </source>
</evidence>
<evidence type="ECO:0000256" key="3">
    <source>
        <dbReference type="ARBA" id="ARBA00015195"/>
    </source>
</evidence>
<evidence type="ECO:0000256" key="11">
    <source>
        <dbReference type="ARBA" id="ARBA00033158"/>
    </source>
</evidence>
<dbReference type="InterPro" id="IPR007838">
    <property type="entry name" value="Cell_div_ZapA-like"/>
</dbReference>
<gene>
    <name evidence="12" type="primary">zapA</name>
    <name evidence="12" type="ORF">VTAP4600_A0059</name>
</gene>
<dbReference type="Proteomes" id="UP000235828">
    <property type="component" value="Chromosome A"/>
</dbReference>
<dbReference type="GO" id="GO:0032153">
    <property type="term" value="C:cell division site"/>
    <property type="evidence" value="ECO:0007669"/>
    <property type="project" value="TreeGrafter"/>
</dbReference>
<dbReference type="NCBIfam" id="NF008209">
    <property type="entry name" value="PRK10972.1"/>
    <property type="match status" value="1"/>
</dbReference>
<dbReference type="Gene3D" id="1.20.5.50">
    <property type="match status" value="1"/>
</dbReference>
<sequence length="101" mass="11092">MSSQAVEVEILGKLTRVNCPPGEEESLIKAAEDLDTRLKDMTERTKVNNVEKLLTIAALNICYELQVSKEKADGKSSQITERMESLAASLDGALKQLGQQK</sequence>
<evidence type="ECO:0000256" key="5">
    <source>
        <dbReference type="ARBA" id="ARBA00022618"/>
    </source>
</evidence>
<evidence type="ECO:0000313" key="13">
    <source>
        <dbReference type="Proteomes" id="UP000235828"/>
    </source>
</evidence>
<reference evidence="12 13" key="1">
    <citation type="submission" date="2017-10" db="EMBL/GenBank/DDBJ databases">
        <authorList>
            <person name="Banno H."/>
            <person name="Chua N.-H."/>
        </authorList>
    </citation>
    <scope>NUCLEOTIDE SEQUENCE [LARGE SCALE GENOMIC DNA]</scope>
    <source>
        <strain evidence="12">Vibrio tapetis CECT4600</strain>
    </source>
</reference>
<evidence type="ECO:0000256" key="7">
    <source>
        <dbReference type="ARBA" id="ARBA00023210"/>
    </source>
</evidence>
<dbReference type="KEGG" id="vta:A0059"/>
<dbReference type="GO" id="GO:0005829">
    <property type="term" value="C:cytosol"/>
    <property type="evidence" value="ECO:0007669"/>
    <property type="project" value="TreeGrafter"/>
</dbReference>
<protein>
    <recommendedName>
        <fullName evidence="3">Cell division protein ZapA</fullName>
    </recommendedName>
    <alternativeName>
        <fullName evidence="11">Z ring-associated protein ZapA</fullName>
    </alternativeName>
</protein>
<keyword evidence="5" id="KW-0132">Cell division</keyword>
<evidence type="ECO:0000256" key="10">
    <source>
        <dbReference type="ARBA" id="ARBA00026068"/>
    </source>
</evidence>
<evidence type="ECO:0000256" key="1">
    <source>
        <dbReference type="ARBA" id="ARBA00004496"/>
    </source>
</evidence>
<organism evidence="12 13">
    <name type="scientific">Vibrio tapetis subsp. tapetis</name>
    <dbReference type="NCBI Taxonomy" id="1671868"/>
    <lineage>
        <taxon>Bacteria</taxon>
        <taxon>Pseudomonadati</taxon>
        <taxon>Pseudomonadota</taxon>
        <taxon>Gammaproteobacteria</taxon>
        <taxon>Vibrionales</taxon>
        <taxon>Vibrionaceae</taxon>
        <taxon>Vibrio</taxon>
    </lineage>
</organism>
<dbReference type="GO" id="GO:0043093">
    <property type="term" value="P:FtsZ-dependent cytokinesis"/>
    <property type="evidence" value="ECO:0007669"/>
    <property type="project" value="TreeGrafter"/>
</dbReference>
<evidence type="ECO:0000256" key="8">
    <source>
        <dbReference type="ARBA" id="ARBA00023306"/>
    </source>
</evidence>
<comment type="function">
    <text evidence="9">Activator of cell division through the inhibition of FtsZ GTPase activity, therefore promoting FtsZ assembly into bundles of protofilaments necessary for the formation of the division Z ring. It is recruited early at mid-cell but it is not essential for cell division.</text>
</comment>
<comment type="subunit">
    <text evidence="10">Homodimer. Interacts with FtsZ.</text>
</comment>
<evidence type="ECO:0000256" key="4">
    <source>
        <dbReference type="ARBA" id="ARBA00022490"/>
    </source>
</evidence>
<comment type="similarity">
    <text evidence="2">Belongs to the ZapA family. Type 1 subfamily.</text>
</comment>
<dbReference type="OrthoDB" id="5917174at2"/>
<dbReference type="GO" id="GO:0030428">
    <property type="term" value="C:cell septum"/>
    <property type="evidence" value="ECO:0007669"/>
    <property type="project" value="TreeGrafter"/>
</dbReference>
<dbReference type="GO" id="GO:0000917">
    <property type="term" value="P:division septum assembly"/>
    <property type="evidence" value="ECO:0007669"/>
    <property type="project" value="UniProtKB-KW"/>
</dbReference>
<dbReference type="Gene3D" id="3.30.160.880">
    <property type="entry name" value="Cell division protein ZapA protomer, N-terminal domain"/>
    <property type="match status" value="1"/>
</dbReference>
<dbReference type="RefSeq" id="WP_102520972.1">
    <property type="nucleotide sequence ID" value="NZ_LT960611.1"/>
</dbReference>
<dbReference type="PANTHER" id="PTHR34981">
    <property type="entry name" value="CELL DIVISION PROTEIN ZAPA"/>
    <property type="match status" value="1"/>
</dbReference>
<dbReference type="GO" id="GO:0000921">
    <property type="term" value="P:septin ring assembly"/>
    <property type="evidence" value="ECO:0007669"/>
    <property type="project" value="TreeGrafter"/>
</dbReference>
<dbReference type="Pfam" id="PF05164">
    <property type="entry name" value="ZapA"/>
    <property type="match status" value="1"/>
</dbReference>
<keyword evidence="4" id="KW-0963">Cytoplasm</keyword>
<evidence type="ECO:0000256" key="2">
    <source>
        <dbReference type="ARBA" id="ARBA00010074"/>
    </source>
</evidence>
<keyword evidence="8" id="KW-0131">Cell cycle</keyword>
<dbReference type="InterPro" id="IPR036192">
    <property type="entry name" value="Cell_div_ZapA-like_sf"/>
</dbReference>